<comment type="cofactor">
    <cofactor evidence="1 8">
        <name>heme</name>
        <dbReference type="ChEBI" id="CHEBI:30413"/>
    </cofactor>
</comment>
<dbReference type="Pfam" id="PF00067">
    <property type="entry name" value="p450"/>
    <property type="match status" value="1"/>
</dbReference>
<keyword evidence="3 8" id="KW-0349">Heme</keyword>
<keyword evidence="4 8" id="KW-0479">Metal-binding</keyword>
<evidence type="ECO:0000256" key="6">
    <source>
        <dbReference type="ARBA" id="ARBA00023004"/>
    </source>
</evidence>
<protein>
    <submittedName>
        <fullName evidence="11">Cytochrome P450</fullName>
    </submittedName>
</protein>
<keyword evidence="10" id="KW-1185">Reference proteome</keyword>
<dbReference type="GO" id="GO:0005506">
    <property type="term" value="F:iron ion binding"/>
    <property type="evidence" value="ECO:0007669"/>
    <property type="project" value="InterPro"/>
</dbReference>
<evidence type="ECO:0000256" key="5">
    <source>
        <dbReference type="ARBA" id="ARBA00023002"/>
    </source>
</evidence>
<evidence type="ECO:0000256" key="8">
    <source>
        <dbReference type="PIRSR" id="PIRSR602401-1"/>
    </source>
</evidence>
<dbReference type="PRINTS" id="PR00385">
    <property type="entry name" value="P450"/>
</dbReference>
<evidence type="ECO:0000256" key="2">
    <source>
        <dbReference type="ARBA" id="ARBA00010617"/>
    </source>
</evidence>
<dbReference type="AlphaFoldDB" id="A0A915Q2G8"/>
<dbReference type="InterPro" id="IPR017972">
    <property type="entry name" value="Cyt_P450_CS"/>
</dbReference>
<evidence type="ECO:0000313" key="10">
    <source>
        <dbReference type="Proteomes" id="UP000887581"/>
    </source>
</evidence>
<dbReference type="InterPro" id="IPR002401">
    <property type="entry name" value="Cyt_P450_E_grp-I"/>
</dbReference>
<proteinExistence type="inferred from homology"/>
<evidence type="ECO:0000256" key="3">
    <source>
        <dbReference type="ARBA" id="ARBA00022617"/>
    </source>
</evidence>
<dbReference type="GO" id="GO:0004497">
    <property type="term" value="F:monooxygenase activity"/>
    <property type="evidence" value="ECO:0007669"/>
    <property type="project" value="UniProtKB-KW"/>
</dbReference>
<dbReference type="InterPro" id="IPR050476">
    <property type="entry name" value="Insect_CytP450_Detox"/>
</dbReference>
<keyword evidence="7 9" id="KW-0503">Monooxygenase</keyword>
<sequence length="624" mass="72729">MRRFFAHLRSAVAQLNQDYSESRRTALIDGAERVMVDSSALHCPVFECPMCRQSISSGNHFIKNYLVDSLLQSICDISQKEKESCIDSNLKLSFQFISRKFSEEEEKNNILRKKYEEERIRSRRYFILLIMESALYRKAWNVIRDCGFPVVQSQNWLLGSLELMKSHTAHWELCKLTRKYGRTYGLMQGSYPTVVTSDPKIIHEICIKQFNLFHSRIIDPSGSHPDTAYEVHEFAARGERWKRIRSLTSKAVSSENLRQLFVVIKDSVKRFIMDLEEEIIDSKALELHPYFQRLTFDVISRCCMGRPYSCQRADPNLKLLLKKFSPLKRCIPDLNWISSMYSKLCTYFRSAPHLDNDPIASYTNHLYRVVSMDTVDQGRSSFLYFMKRMEDNEWNDWAVDADGPCDVSSIKIIQKLTRGEIVNQCRFLSSAGFDTTANTLTYLTYLLANNPEIQDKLCQEILTLDEITFDNIQNLDYLNCAIMETLRLFPHASLLQSRVCAQQCKIGPYTFKEGVGVIFDTWTLHYDHEIWGNDVKEFRPDRFLNCTAVQKRSWMAFGAGPRQCIGMRFAFIEIKTIICSLLKKFRFRKSENTCQVHLSLREMGTVWPDFAEVILEKRIAEYLS</sequence>
<dbReference type="PROSITE" id="PS00086">
    <property type="entry name" value="CYTOCHROME_P450"/>
    <property type="match status" value="1"/>
</dbReference>
<evidence type="ECO:0000256" key="7">
    <source>
        <dbReference type="ARBA" id="ARBA00023033"/>
    </source>
</evidence>
<evidence type="ECO:0000256" key="4">
    <source>
        <dbReference type="ARBA" id="ARBA00022723"/>
    </source>
</evidence>
<dbReference type="InterPro" id="IPR036396">
    <property type="entry name" value="Cyt_P450_sf"/>
</dbReference>
<name>A0A915Q2G8_9BILA</name>
<reference evidence="11" key="1">
    <citation type="submission" date="2022-11" db="UniProtKB">
        <authorList>
            <consortium name="WormBaseParasite"/>
        </authorList>
    </citation>
    <scope>IDENTIFICATION</scope>
</reference>
<keyword evidence="5 9" id="KW-0560">Oxidoreductase</keyword>
<dbReference type="GO" id="GO:0020037">
    <property type="term" value="F:heme binding"/>
    <property type="evidence" value="ECO:0007669"/>
    <property type="project" value="InterPro"/>
</dbReference>
<evidence type="ECO:0000256" key="1">
    <source>
        <dbReference type="ARBA" id="ARBA00001971"/>
    </source>
</evidence>
<organism evidence="10 11">
    <name type="scientific">Setaria digitata</name>
    <dbReference type="NCBI Taxonomy" id="48799"/>
    <lineage>
        <taxon>Eukaryota</taxon>
        <taxon>Metazoa</taxon>
        <taxon>Ecdysozoa</taxon>
        <taxon>Nematoda</taxon>
        <taxon>Chromadorea</taxon>
        <taxon>Rhabditida</taxon>
        <taxon>Spirurina</taxon>
        <taxon>Spiruromorpha</taxon>
        <taxon>Filarioidea</taxon>
        <taxon>Setariidae</taxon>
        <taxon>Setaria</taxon>
    </lineage>
</organism>
<dbReference type="SUPFAM" id="SSF48264">
    <property type="entry name" value="Cytochrome P450"/>
    <property type="match status" value="1"/>
</dbReference>
<dbReference type="PRINTS" id="PR00463">
    <property type="entry name" value="EP450I"/>
</dbReference>
<dbReference type="PANTHER" id="PTHR24292:SF102">
    <property type="entry name" value="CYTOCHROME P450 FAMILY-RELATED"/>
    <property type="match status" value="1"/>
</dbReference>
<comment type="similarity">
    <text evidence="2 9">Belongs to the cytochrome P450 family.</text>
</comment>
<accession>A0A915Q2G8</accession>
<keyword evidence="6 8" id="KW-0408">Iron</keyword>
<dbReference type="Gene3D" id="1.10.630.10">
    <property type="entry name" value="Cytochrome P450"/>
    <property type="match status" value="1"/>
</dbReference>
<dbReference type="Proteomes" id="UP000887581">
    <property type="component" value="Unplaced"/>
</dbReference>
<evidence type="ECO:0000256" key="9">
    <source>
        <dbReference type="RuleBase" id="RU000461"/>
    </source>
</evidence>
<dbReference type="InterPro" id="IPR001128">
    <property type="entry name" value="Cyt_P450"/>
</dbReference>
<dbReference type="WBParaSite" id="sdigi.contig8.g965.t1">
    <property type="protein sequence ID" value="sdigi.contig8.g965.t1"/>
    <property type="gene ID" value="sdigi.contig8.g965"/>
</dbReference>
<feature type="binding site" description="axial binding residue" evidence="8">
    <location>
        <position position="564"/>
    </location>
    <ligand>
        <name>heme</name>
        <dbReference type="ChEBI" id="CHEBI:30413"/>
    </ligand>
    <ligandPart>
        <name>Fe</name>
        <dbReference type="ChEBI" id="CHEBI:18248"/>
    </ligandPart>
</feature>
<dbReference type="GO" id="GO:0016705">
    <property type="term" value="F:oxidoreductase activity, acting on paired donors, with incorporation or reduction of molecular oxygen"/>
    <property type="evidence" value="ECO:0007669"/>
    <property type="project" value="InterPro"/>
</dbReference>
<dbReference type="PANTHER" id="PTHR24292">
    <property type="entry name" value="CYTOCHROME P450"/>
    <property type="match status" value="1"/>
</dbReference>
<evidence type="ECO:0000313" key="11">
    <source>
        <dbReference type="WBParaSite" id="sdigi.contig8.g965.t1"/>
    </source>
</evidence>